<sequence length="137" mass="14731">MPALQGRHRALVRRRDGRRSPRLAESGGMLQYLPLVFAPTRPRVERASRKTPTALVLSHTTGSRRPLGRNATAPRSFPSSKPHSSVPVDEDPRGARVGAGLGAGAPRSHEVRLQLGNGGGVGGKENVFFSCYLLVFV</sequence>
<accession>A0A833ZP20</accession>
<protein>
    <submittedName>
        <fullName evidence="2">Uncharacterized protein</fullName>
    </submittedName>
</protein>
<feature type="region of interest" description="Disordered" evidence="1">
    <location>
        <begin position="1"/>
        <end position="25"/>
    </location>
</feature>
<evidence type="ECO:0000256" key="1">
    <source>
        <dbReference type="SAM" id="MobiDB-lite"/>
    </source>
</evidence>
<gene>
    <name evidence="2" type="ORF">HJG60_011679</name>
</gene>
<evidence type="ECO:0000313" key="3">
    <source>
        <dbReference type="Proteomes" id="UP000664940"/>
    </source>
</evidence>
<evidence type="ECO:0000313" key="2">
    <source>
        <dbReference type="EMBL" id="KAF6099963.1"/>
    </source>
</evidence>
<dbReference type="Proteomes" id="UP000664940">
    <property type="component" value="Unassembled WGS sequence"/>
</dbReference>
<feature type="compositionally biased region" description="Basic residues" evidence="1">
    <location>
        <begin position="1"/>
        <end position="21"/>
    </location>
</feature>
<reference evidence="2 3" key="1">
    <citation type="journal article" date="2020" name="Nature">
        <title>Six reference-quality genomes reveal evolution of bat adaptations.</title>
        <authorList>
            <person name="Jebb D."/>
            <person name="Huang Z."/>
            <person name="Pippel M."/>
            <person name="Hughes G.M."/>
            <person name="Lavrichenko K."/>
            <person name="Devanna P."/>
            <person name="Winkler S."/>
            <person name="Jermiin L.S."/>
            <person name="Skirmuntt E.C."/>
            <person name="Katzourakis A."/>
            <person name="Burkitt-Gray L."/>
            <person name="Ray D.A."/>
            <person name="Sullivan K.A.M."/>
            <person name="Roscito J.G."/>
            <person name="Kirilenko B.M."/>
            <person name="Davalos L.M."/>
            <person name="Corthals A.P."/>
            <person name="Power M.L."/>
            <person name="Jones G."/>
            <person name="Ransome R.D."/>
            <person name="Dechmann D.K.N."/>
            <person name="Locatelli A.G."/>
            <person name="Puechmaille S.J."/>
            <person name="Fedrigo O."/>
            <person name="Jarvis E.D."/>
            <person name="Hiller M."/>
            <person name="Vernes S.C."/>
            <person name="Myers E.W."/>
            <person name="Teeling E.C."/>
        </authorList>
    </citation>
    <scope>NUCLEOTIDE SEQUENCE [LARGE SCALE GENOMIC DNA]</scope>
    <source>
        <strain evidence="2">Bat1K_MPI-CBG_1</strain>
    </source>
</reference>
<proteinExistence type="predicted"/>
<feature type="region of interest" description="Disordered" evidence="1">
    <location>
        <begin position="43"/>
        <end position="108"/>
    </location>
</feature>
<dbReference type="AlphaFoldDB" id="A0A833ZP20"/>
<dbReference type="EMBL" id="JABVXQ010000007">
    <property type="protein sequence ID" value="KAF6099963.1"/>
    <property type="molecule type" value="Genomic_DNA"/>
</dbReference>
<organism evidence="2 3">
    <name type="scientific">Phyllostomus discolor</name>
    <name type="common">pale spear-nosed bat</name>
    <dbReference type="NCBI Taxonomy" id="89673"/>
    <lineage>
        <taxon>Eukaryota</taxon>
        <taxon>Metazoa</taxon>
        <taxon>Chordata</taxon>
        <taxon>Craniata</taxon>
        <taxon>Vertebrata</taxon>
        <taxon>Euteleostomi</taxon>
        <taxon>Mammalia</taxon>
        <taxon>Eutheria</taxon>
        <taxon>Laurasiatheria</taxon>
        <taxon>Chiroptera</taxon>
        <taxon>Yangochiroptera</taxon>
        <taxon>Phyllostomidae</taxon>
        <taxon>Phyllostominae</taxon>
        <taxon>Phyllostomus</taxon>
    </lineage>
</organism>
<name>A0A833ZP20_9CHIR</name>
<comment type="caution">
    <text evidence="2">The sequence shown here is derived from an EMBL/GenBank/DDBJ whole genome shotgun (WGS) entry which is preliminary data.</text>
</comment>